<name>A0ABS3W4M3_9BACL</name>
<keyword evidence="2" id="KW-0255">Endonuclease</keyword>
<dbReference type="InterPro" id="IPR036691">
    <property type="entry name" value="Endo/exonu/phosph_ase_sf"/>
</dbReference>
<dbReference type="PANTHER" id="PTHR12121">
    <property type="entry name" value="CARBON CATABOLITE REPRESSOR PROTEIN 4"/>
    <property type="match status" value="1"/>
</dbReference>
<comment type="caution">
    <text evidence="2">The sequence shown here is derived from an EMBL/GenBank/DDBJ whole genome shotgun (WGS) entry which is preliminary data.</text>
</comment>
<dbReference type="EMBL" id="JAGGDJ010000002">
    <property type="protein sequence ID" value="MBO7743251.1"/>
    <property type="molecule type" value="Genomic_DNA"/>
</dbReference>
<gene>
    <name evidence="2" type="ORF">I8J29_03530</name>
</gene>
<organism evidence="2 3">
    <name type="scientific">Paenibacillus artemisiicola</name>
    <dbReference type="NCBI Taxonomy" id="1172618"/>
    <lineage>
        <taxon>Bacteria</taxon>
        <taxon>Bacillati</taxon>
        <taxon>Bacillota</taxon>
        <taxon>Bacilli</taxon>
        <taxon>Bacillales</taxon>
        <taxon>Paenibacillaceae</taxon>
        <taxon>Paenibacillus</taxon>
    </lineage>
</organism>
<sequence length="264" mass="29327">MTWTVMTFNLRNSSANDGDNAWPNRIGAAAATIRAHAPSLFGIQEGFLHMLEELNALLPDYAWIGEGRGGGTEDEHCAIFYRRADFDLLEQGQFWLSETPEQAGSVSWDSSLPRICTWGRFRAAGSPEREIAVYNTHLDHIGEQAREQGMRLVLRSMAREGQDRPAILMGDFNAEPGDRVIRFLRGQTDIDGDRSELTDAYAALDAAPGRTFHDFRGGTEGEPIDYLFVNAQLTVSAVQVDRGIVDGRYPSDHYPVIARIAPRA</sequence>
<accession>A0ABS3W4M3</accession>
<dbReference type="PANTHER" id="PTHR12121:SF36">
    <property type="entry name" value="ENDONUCLEASE_EXONUCLEASE_PHOSPHATASE DOMAIN-CONTAINING PROTEIN"/>
    <property type="match status" value="1"/>
</dbReference>
<feature type="domain" description="Endonuclease/exonuclease/phosphatase" evidence="1">
    <location>
        <begin position="6"/>
        <end position="253"/>
    </location>
</feature>
<keyword evidence="2" id="KW-0540">Nuclease</keyword>
<dbReference type="GO" id="GO:0004519">
    <property type="term" value="F:endonuclease activity"/>
    <property type="evidence" value="ECO:0007669"/>
    <property type="project" value="UniProtKB-KW"/>
</dbReference>
<dbReference type="InterPro" id="IPR050410">
    <property type="entry name" value="CCR4/nocturin_mRNA_transcr"/>
</dbReference>
<keyword evidence="3" id="KW-1185">Reference proteome</keyword>
<dbReference type="CDD" id="cd09083">
    <property type="entry name" value="EEP-1"/>
    <property type="match status" value="1"/>
</dbReference>
<dbReference type="InterPro" id="IPR005135">
    <property type="entry name" value="Endo/exonuclease/phosphatase"/>
</dbReference>
<reference evidence="2 3" key="1">
    <citation type="submission" date="2021-03" db="EMBL/GenBank/DDBJ databases">
        <title>Paenibacillus artemisicola MWE-103 whole genome sequence.</title>
        <authorList>
            <person name="Ham Y.J."/>
        </authorList>
    </citation>
    <scope>NUCLEOTIDE SEQUENCE [LARGE SCALE GENOMIC DNA]</scope>
    <source>
        <strain evidence="2 3">MWE-103</strain>
    </source>
</reference>
<evidence type="ECO:0000259" key="1">
    <source>
        <dbReference type="Pfam" id="PF03372"/>
    </source>
</evidence>
<proteinExistence type="predicted"/>
<evidence type="ECO:0000313" key="2">
    <source>
        <dbReference type="EMBL" id="MBO7743251.1"/>
    </source>
</evidence>
<protein>
    <submittedName>
        <fullName evidence="2">Endonuclease/exonuclease/phosphatase family protein</fullName>
    </submittedName>
</protein>
<dbReference type="Proteomes" id="UP000670947">
    <property type="component" value="Unassembled WGS sequence"/>
</dbReference>
<dbReference type="Gene3D" id="3.60.10.10">
    <property type="entry name" value="Endonuclease/exonuclease/phosphatase"/>
    <property type="match status" value="1"/>
</dbReference>
<dbReference type="Pfam" id="PF03372">
    <property type="entry name" value="Exo_endo_phos"/>
    <property type="match status" value="1"/>
</dbReference>
<dbReference type="SUPFAM" id="SSF56219">
    <property type="entry name" value="DNase I-like"/>
    <property type="match status" value="1"/>
</dbReference>
<keyword evidence="2" id="KW-0378">Hydrolase</keyword>
<evidence type="ECO:0000313" key="3">
    <source>
        <dbReference type="Proteomes" id="UP000670947"/>
    </source>
</evidence>
<dbReference type="RefSeq" id="WP_208846298.1">
    <property type="nucleotide sequence ID" value="NZ_JAGGDJ010000002.1"/>
</dbReference>